<feature type="compositionally biased region" description="Polar residues" evidence="1">
    <location>
        <begin position="453"/>
        <end position="469"/>
    </location>
</feature>
<feature type="region of interest" description="Disordered" evidence="1">
    <location>
        <begin position="687"/>
        <end position="751"/>
    </location>
</feature>
<feature type="region of interest" description="Disordered" evidence="1">
    <location>
        <begin position="1267"/>
        <end position="1307"/>
    </location>
</feature>
<name>A0AAD7W230_9TELE</name>
<dbReference type="PANTHER" id="PTHR16112">
    <property type="entry name" value="METHYL-CPG BINDING PROTEIN, DROSOPHILA"/>
    <property type="match status" value="1"/>
</dbReference>
<proteinExistence type="predicted"/>
<feature type="compositionally biased region" description="Low complexity" evidence="1">
    <location>
        <begin position="478"/>
        <end position="494"/>
    </location>
</feature>
<feature type="region of interest" description="Disordered" evidence="1">
    <location>
        <begin position="556"/>
        <end position="581"/>
    </location>
</feature>
<evidence type="ECO:0000256" key="1">
    <source>
        <dbReference type="SAM" id="MobiDB-lite"/>
    </source>
</evidence>
<feature type="compositionally biased region" description="Low complexity" evidence="1">
    <location>
        <begin position="208"/>
        <end position="233"/>
    </location>
</feature>
<evidence type="ECO:0000313" key="3">
    <source>
        <dbReference type="EMBL" id="KAJ8372798.1"/>
    </source>
</evidence>
<comment type="caution">
    <text evidence="3">The sequence shown here is derived from an EMBL/GenBank/DDBJ whole genome shotgun (WGS) entry which is preliminary data.</text>
</comment>
<feature type="compositionally biased region" description="Basic and acidic residues" evidence="1">
    <location>
        <begin position="519"/>
        <end position="528"/>
    </location>
</feature>
<keyword evidence="4" id="KW-1185">Reference proteome</keyword>
<gene>
    <name evidence="3" type="ORF">AAFF_G00276930</name>
</gene>
<dbReference type="SMART" id="SM00391">
    <property type="entry name" value="MBD"/>
    <property type="match status" value="1"/>
</dbReference>
<dbReference type="Proteomes" id="UP001221898">
    <property type="component" value="Unassembled WGS sequence"/>
</dbReference>
<organism evidence="3 4">
    <name type="scientific">Aldrovandia affinis</name>
    <dbReference type="NCBI Taxonomy" id="143900"/>
    <lineage>
        <taxon>Eukaryota</taxon>
        <taxon>Metazoa</taxon>
        <taxon>Chordata</taxon>
        <taxon>Craniata</taxon>
        <taxon>Vertebrata</taxon>
        <taxon>Euteleostomi</taxon>
        <taxon>Actinopterygii</taxon>
        <taxon>Neopterygii</taxon>
        <taxon>Teleostei</taxon>
        <taxon>Notacanthiformes</taxon>
        <taxon>Halosauridae</taxon>
        <taxon>Aldrovandia</taxon>
    </lineage>
</organism>
<feature type="region of interest" description="Disordered" evidence="1">
    <location>
        <begin position="422"/>
        <end position="540"/>
    </location>
</feature>
<feature type="region of interest" description="Disordered" evidence="1">
    <location>
        <begin position="1078"/>
        <end position="1102"/>
    </location>
</feature>
<dbReference type="InterPro" id="IPR016177">
    <property type="entry name" value="DNA-bd_dom_sf"/>
</dbReference>
<dbReference type="PANTHER" id="PTHR16112:SF17">
    <property type="entry name" value="METHYL-CPG-BINDING DOMAIN PROTEIN 6"/>
    <property type="match status" value="1"/>
</dbReference>
<dbReference type="EMBL" id="JAINUG010000386">
    <property type="protein sequence ID" value="KAJ8372798.1"/>
    <property type="molecule type" value="Genomic_DNA"/>
</dbReference>
<feature type="region of interest" description="Disordered" evidence="1">
    <location>
        <begin position="1122"/>
        <end position="1167"/>
    </location>
</feature>
<reference evidence="3" key="1">
    <citation type="journal article" date="2023" name="Science">
        <title>Genome structures resolve the early diversification of teleost fishes.</title>
        <authorList>
            <person name="Parey E."/>
            <person name="Louis A."/>
            <person name="Montfort J."/>
            <person name="Bouchez O."/>
            <person name="Roques C."/>
            <person name="Iampietro C."/>
            <person name="Lluch J."/>
            <person name="Castinel A."/>
            <person name="Donnadieu C."/>
            <person name="Desvignes T."/>
            <person name="Floi Bucao C."/>
            <person name="Jouanno E."/>
            <person name="Wen M."/>
            <person name="Mejri S."/>
            <person name="Dirks R."/>
            <person name="Jansen H."/>
            <person name="Henkel C."/>
            <person name="Chen W.J."/>
            <person name="Zahm M."/>
            <person name="Cabau C."/>
            <person name="Klopp C."/>
            <person name="Thompson A.W."/>
            <person name="Robinson-Rechavi M."/>
            <person name="Braasch I."/>
            <person name="Lecointre G."/>
            <person name="Bobe J."/>
            <person name="Postlethwait J.H."/>
            <person name="Berthelot C."/>
            <person name="Roest Crollius H."/>
            <person name="Guiguen Y."/>
        </authorList>
    </citation>
    <scope>NUCLEOTIDE SEQUENCE</scope>
    <source>
        <strain evidence="3">NC1722</strain>
    </source>
</reference>
<evidence type="ECO:0000259" key="2">
    <source>
        <dbReference type="PROSITE" id="PS50982"/>
    </source>
</evidence>
<feature type="compositionally biased region" description="Polar residues" evidence="1">
    <location>
        <begin position="708"/>
        <end position="721"/>
    </location>
</feature>
<feature type="compositionally biased region" description="Low complexity" evidence="1">
    <location>
        <begin position="172"/>
        <end position="181"/>
    </location>
</feature>
<sequence length="1333" mass="140667">MTGGSECGAGDKDGAPMLAVQVPVGWQRTVEGRAVAYISPSGTILTSVEEVRMYLLTDSTCKCGLECPLVVHKIFNFDPWAVVQQQCQQPGKAKEDMTKLCNHRRKVVAMAALCCSMQASQLPLATHRTGSRFCTMESRDPRGGSLGNREEGEYPGSPQLGLHTHAYPLDTSPSSPSSSSSGALGLGCVGLNHQQRGGGSVSSPPPFSCSSSPSRSLDCPSPQQRSRHSSASSTLSEQGVGMNLAAYAPRIKPSSSPKLRLSPANPKSHLEGMLQQYKESGSTLANSNNLLQHHSAQDNHSNFQVPQNLILPPFTSDRKNGLPGTALAANANGNGSFLSLPLGQLLNQRKPHQHALSFPASSLLSAAAKAQLASQNTQTQNQSYCGNAHFSTSSAMGIGKEAQQSKVLISTYTARPPTTTTLLLPHSSNSRTQHPLPVTILDKPSRQKRQRRSPTVLSMLKESQLNSLRATEEPSPLPTSHCHSSSSTSALLHSQPENHLQYPHPFVSECKPAPGLQKQPDHIQDNKRAGIPATSSTLPSTQPLSALLHLISVQREQASTTQTGSSPSPAPSPVPTTRQDHVQPSLLGLPITPLIQYQAQPPVNMITSHQQSQSFVPAREGPAHPPSPQTFPLMGVPGELDGSPANPKLYQNPSPILALSQPHVSVFQDKGSQIVGLLSQLSSCSSSVSLGEKSLGPRMGKSRHKETNGTSHQGQSSSTAGTLLALDPQESPETKLPGSHGPVLVSPPGDPSNPLQLAESFPFMNQDQLLQLLSPNSGLPSLLLPPFLGSLPIALWMGGGQTPPPPQQQPGLLDQTSQLNILPSMLGAQADLPVNLLDLLNPPPPAPVAAPGTNQAGDLVEKLGPQALLMASLLFSQQQAAAMLPLAGLSQPGLDLLLQQQQQNFPLLPDGVSLEKVAGVSVSGPGLLEALQVTLSSPSLGSASMSCSLLMPSFTPYVADSLSTMSGQGKGNSLPPQVLTPLLAPGVLGDLAALGNINSLHSLMGAGPLLLPPLQPPALAMSIIQGQAASLNPLACLLNNLQVNMGPALTIGGEKPIGMHKPISPTPQDHISAFQLAEDPGHNPAHALGPQHQREGTPGGLLDPYSSFMNTIYNSFLQVSGKSPEKVSGQVGGGTHSPLSNSYPGDPPTPPLQKSAPPSLSPRRACSLWNPDLSHLSMEAAQSPARGTPKLSGESSSMPPPSNLGYMEERSEPSIPSAFPEEAKTDCLAIFPYNNGLLSEEEEQAQPKAHGPVKGVGIGIGEDHMMPQVTQEGKGPTVRTGGLRRGRKRKQELLRGSDSSRVVDAGVTEEPRDMMVLEKPERLVKSKRRRVFR</sequence>
<evidence type="ECO:0000313" key="4">
    <source>
        <dbReference type="Proteomes" id="UP001221898"/>
    </source>
</evidence>
<feature type="region of interest" description="Disordered" evidence="1">
    <location>
        <begin position="1180"/>
        <end position="1201"/>
    </location>
</feature>
<feature type="compositionally biased region" description="Basic and acidic residues" evidence="1">
    <location>
        <begin position="137"/>
        <end position="152"/>
    </location>
</feature>
<feature type="region of interest" description="Disordered" evidence="1">
    <location>
        <begin position="133"/>
        <end position="238"/>
    </location>
</feature>
<feature type="domain" description="MBD" evidence="2">
    <location>
        <begin position="12"/>
        <end position="82"/>
    </location>
</feature>
<dbReference type="GO" id="GO:0005634">
    <property type="term" value="C:nucleus"/>
    <property type="evidence" value="ECO:0007669"/>
    <property type="project" value="TreeGrafter"/>
</dbReference>
<dbReference type="GO" id="GO:0010369">
    <property type="term" value="C:chromocenter"/>
    <property type="evidence" value="ECO:0007669"/>
    <property type="project" value="TreeGrafter"/>
</dbReference>
<dbReference type="GO" id="GO:0003682">
    <property type="term" value="F:chromatin binding"/>
    <property type="evidence" value="ECO:0007669"/>
    <property type="project" value="TreeGrafter"/>
</dbReference>
<dbReference type="GO" id="GO:0003677">
    <property type="term" value="F:DNA binding"/>
    <property type="evidence" value="ECO:0007669"/>
    <property type="project" value="InterPro"/>
</dbReference>
<dbReference type="InterPro" id="IPR001739">
    <property type="entry name" value="Methyl_CpG_DNA-bd"/>
</dbReference>
<dbReference type="SUPFAM" id="SSF54171">
    <property type="entry name" value="DNA-binding domain"/>
    <property type="match status" value="1"/>
</dbReference>
<accession>A0AAD7W230</accession>
<protein>
    <recommendedName>
        <fullName evidence="2">MBD domain-containing protein</fullName>
    </recommendedName>
</protein>
<dbReference type="PROSITE" id="PS50982">
    <property type="entry name" value="MBD"/>
    <property type="match status" value="1"/>
</dbReference>